<evidence type="ECO:0000256" key="3">
    <source>
        <dbReference type="ARBA" id="ARBA00022692"/>
    </source>
</evidence>
<organism evidence="7 8">
    <name type="scientific">Tepidiforma flava</name>
    <dbReference type="NCBI Taxonomy" id="3004094"/>
    <lineage>
        <taxon>Bacteria</taxon>
        <taxon>Bacillati</taxon>
        <taxon>Chloroflexota</taxon>
        <taxon>Tepidiformia</taxon>
        <taxon>Tepidiformales</taxon>
        <taxon>Tepidiformaceae</taxon>
        <taxon>Tepidiforma</taxon>
    </lineage>
</organism>
<keyword evidence="4 6" id="KW-1133">Transmembrane helix</keyword>
<dbReference type="PANTHER" id="PTHR31632">
    <property type="entry name" value="IRON TRANSPORTER FTH1"/>
    <property type="match status" value="1"/>
</dbReference>
<dbReference type="PANTHER" id="PTHR31632:SF2">
    <property type="entry name" value="PLASMA MEMBRANE IRON PERMEASE"/>
    <property type="match status" value="1"/>
</dbReference>
<gene>
    <name evidence="7" type="ORF">O0235_05865</name>
</gene>
<feature type="transmembrane region" description="Helical" evidence="6">
    <location>
        <begin position="243"/>
        <end position="262"/>
    </location>
</feature>
<dbReference type="Proteomes" id="UP001212803">
    <property type="component" value="Chromosome"/>
</dbReference>
<protein>
    <submittedName>
        <fullName evidence="7">FTR1 family protein</fullName>
    </submittedName>
</protein>
<feature type="transmembrane region" description="Helical" evidence="6">
    <location>
        <begin position="179"/>
        <end position="199"/>
    </location>
</feature>
<evidence type="ECO:0000256" key="1">
    <source>
        <dbReference type="ARBA" id="ARBA00004141"/>
    </source>
</evidence>
<feature type="transmembrane region" description="Helical" evidence="6">
    <location>
        <begin position="73"/>
        <end position="90"/>
    </location>
</feature>
<evidence type="ECO:0000256" key="5">
    <source>
        <dbReference type="ARBA" id="ARBA00023136"/>
    </source>
</evidence>
<comment type="subcellular location">
    <subcellularLocation>
        <location evidence="1">Membrane</location>
        <topology evidence="1">Multi-pass membrane protein</topology>
    </subcellularLocation>
</comment>
<evidence type="ECO:0000256" key="6">
    <source>
        <dbReference type="SAM" id="Phobius"/>
    </source>
</evidence>
<feature type="transmembrane region" description="Helical" evidence="6">
    <location>
        <begin position="6"/>
        <end position="26"/>
    </location>
</feature>
<dbReference type="Pfam" id="PF03239">
    <property type="entry name" value="FTR1"/>
    <property type="match status" value="1"/>
</dbReference>
<evidence type="ECO:0000256" key="2">
    <source>
        <dbReference type="ARBA" id="ARBA00008333"/>
    </source>
</evidence>
<evidence type="ECO:0000313" key="7">
    <source>
        <dbReference type="EMBL" id="WBL37092.1"/>
    </source>
</evidence>
<comment type="similarity">
    <text evidence="2">Belongs to the oxidase-dependent Fe transporter (OFeT) (TC 9.A.10.1) family.</text>
</comment>
<feature type="transmembrane region" description="Helical" evidence="6">
    <location>
        <begin position="38"/>
        <end position="61"/>
    </location>
</feature>
<name>A0ABY7MAI3_9CHLR</name>
<dbReference type="EMBL" id="CP115149">
    <property type="protein sequence ID" value="WBL37092.1"/>
    <property type="molecule type" value="Genomic_DNA"/>
</dbReference>
<reference evidence="7 8" key="1">
    <citation type="journal article" date="2023" name="ISME J.">
        <title>Thermophilic Dehalococcoidia with unusual traits shed light on an unexpected past.</title>
        <authorList>
            <person name="Palmer M."/>
            <person name="Covington J.K."/>
            <person name="Zhou E.M."/>
            <person name="Thomas S.C."/>
            <person name="Habib N."/>
            <person name="Seymour C.O."/>
            <person name="Lai D."/>
            <person name="Johnston J."/>
            <person name="Hashimi A."/>
            <person name="Jiao J.Y."/>
            <person name="Muok A.R."/>
            <person name="Liu L."/>
            <person name="Xian W.D."/>
            <person name="Zhi X.Y."/>
            <person name="Li M.M."/>
            <person name="Silva L.P."/>
            <person name="Bowen B.P."/>
            <person name="Louie K."/>
            <person name="Briegel A."/>
            <person name="Pett-Ridge J."/>
            <person name="Weber P.K."/>
            <person name="Tocheva E.I."/>
            <person name="Woyke T."/>
            <person name="Northen T.R."/>
            <person name="Mayali X."/>
            <person name="Li W.J."/>
            <person name="Hedlund B.P."/>
        </authorList>
    </citation>
    <scope>NUCLEOTIDE SEQUENCE [LARGE SCALE GENOMIC DNA]</scope>
    <source>
        <strain evidence="7 8">YIM 72310</strain>
    </source>
</reference>
<evidence type="ECO:0000256" key="4">
    <source>
        <dbReference type="ARBA" id="ARBA00022989"/>
    </source>
</evidence>
<proteinExistence type="inferred from homology"/>
<keyword evidence="8" id="KW-1185">Reference proteome</keyword>
<dbReference type="RefSeq" id="WP_270057606.1">
    <property type="nucleotide sequence ID" value="NZ_CP115149.1"/>
</dbReference>
<keyword evidence="3 6" id="KW-0812">Transmembrane</keyword>
<feature type="transmembrane region" description="Helical" evidence="6">
    <location>
        <begin position="147"/>
        <end position="167"/>
    </location>
</feature>
<sequence>MVYALLITFREGLEAALIIGIVLSCVRRADAGASTRPVWLGAALAGGLSLGAALTLEALAVELPGRWQDAIEGFAMLLAAAVLTWMLAWMRRQSATIGRDLRQRVDRALDAGAGFTLGLLAFTAVGREGLETALFLFGGSGRAESAALYWAGAAAGLALAAAVGAAIYRGAKTLPLRAFFDVSAAALVLLAAGMVPNALKELHEAGFIAALGPRLWDTYTLLPDNYGPGRFLGTLLGYDASPFAGQVIAYAAYLAIAAVVFFRAARPAHPTPAPAGVRAA</sequence>
<keyword evidence="5 6" id="KW-0472">Membrane</keyword>
<evidence type="ECO:0000313" key="8">
    <source>
        <dbReference type="Proteomes" id="UP001212803"/>
    </source>
</evidence>
<dbReference type="InterPro" id="IPR004923">
    <property type="entry name" value="FTR1/Fip1/EfeU"/>
</dbReference>
<feature type="transmembrane region" description="Helical" evidence="6">
    <location>
        <begin position="111"/>
        <end position="127"/>
    </location>
</feature>
<accession>A0ABY7MAI3</accession>